<organism evidence="1 2">
    <name type="scientific">Methanolapillus ohkumae</name>
    <dbReference type="NCBI Taxonomy" id="3028298"/>
    <lineage>
        <taxon>Archaea</taxon>
        <taxon>Methanobacteriati</taxon>
        <taxon>Methanobacteriota</taxon>
        <taxon>Stenosarchaea group</taxon>
        <taxon>Methanomicrobia</taxon>
        <taxon>Methanosarcinales</taxon>
        <taxon>Methanosarcinaceae</taxon>
        <taxon>Methanolapillus</taxon>
    </lineage>
</organism>
<accession>A0AA96V6N5</accession>
<dbReference type="InterPro" id="IPR011991">
    <property type="entry name" value="ArsR-like_HTH"/>
</dbReference>
<dbReference type="CDD" id="cd00090">
    <property type="entry name" value="HTH_ARSR"/>
    <property type="match status" value="1"/>
</dbReference>
<protein>
    <recommendedName>
        <fullName evidence="3">Winged helix-turn-helix transcriptional regulator</fullName>
    </recommendedName>
</protein>
<gene>
    <name evidence="1" type="ORF">MsAm2_13090</name>
</gene>
<dbReference type="InterPro" id="IPR036390">
    <property type="entry name" value="WH_DNA-bd_sf"/>
</dbReference>
<dbReference type="GeneID" id="89228735"/>
<dbReference type="InterPro" id="IPR036388">
    <property type="entry name" value="WH-like_DNA-bd_sf"/>
</dbReference>
<dbReference type="EMBL" id="CP131061">
    <property type="protein sequence ID" value="WNY27509.1"/>
    <property type="molecule type" value="Genomic_DNA"/>
</dbReference>
<name>A0AA96V6N5_9EURY</name>
<keyword evidence="2" id="KW-1185">Reference proteome</keyword>
<dbReference type="Gene3D" id="1.10.10.10">
    <property type="entry name" value="Winged helix-like DNA-binding domain superfamily/Winged helix DNA-binding domain"/>
    <property type="match status" value="1"/>
</dbReference>
<reference evidence="1 2" key="1">
    <citation type="submission" date="2023-07" db="EMBL/GenBank/DDBJ databases">
        <title>Closed genome sequence of Methanosarcinaceae archaeon Am2.</title>
        <authorList>
            <person name="Poehlein A."/>
            <person name="Protasov E."/>
            <person name="Platt K."/>
            <person name="Reeh H."/>
            <person name="Daniel R."/>
            <person name="Brune A."/>
        </authorList>
    </citation>
    <scope>NUCLEOTIDE SEQUENCE [LARGE SCALE GENOMIC DNA]</scope>
    <source>
        <strain evidence="1 2">Am2</strain>
    </source>
</reference>
<evidence type="ECO:0000313" key="1">
    <source>
        <dbReference type="EMBL" id="WNY27509.1"/>
    </source>
</evidence>
<proteinExistence type="predicted"/>
<evidence type="ECO:0000313" key="2">
    <source>
        <dbReference type="Proteomes" id="UP001304970"/>
    </source>
</evidence>
<dbReference type="SUPFAM" id="SSF46785">
    <property type="entry name" value="Winged helix' DNA-binding domain"/>
    <property type="match status" value="1"/>
</dbReference>
<dbReference type="Proteomes" id="UP001304970">
    <property type="component" value="Chromosome"/>
</dbReference>
<evidence type="ECO:0008006" key="3">
    <source>
        <dbReference type="Google" id="ProtNLM"/>
    </source>
</evidence>
<dbReference type="RefSeq" id="WP_338097480.1">
    <property type="nucleotide sequence ID" value="NZ_CP131061.1"/>
</dbReference>
<dbReference type="AlphaFoldDB" id="A0AA96V6N5"/>
<sequence length="149" mass="16999">MALQDFLGKTIEIKIIDFLSQNSISNYNQTEISDCLNISRTSVNQKLPELIFNGIVEVKERKGNSNYYQLSNNGVVNKLVGSVFENGLFISKYEDSDENEIKKLKKDIVEINYTEESEFGIDQLVCKAPKIQYYKDDTKCSNDIHLISA</sequence>